<dbReference type="PROSITE" id="PS51898">
    <property type="entry name" value="TYR_RECOMBINASE"/>
    <property type="match status" value="1"/>
</dbReference>
<dbReference type="GO" id="GO:0003677">
    <property type="term" value="F:DNA binding"/>
    <property type="evidence" value="ECO:0007669"/>
    <property type="project" value="UniProtKB-UniRule"/>
</dbReference>
<feature type="region of interest" description="Disordered" evidence="7">
    <location>
        <begin position="436"/>
        <end position="470"/>
    </location>
</feature>
<keyword evidence="11" id="KW-1185">Reference proteome</keyword>
<dbReference type="Gene3D" id="1.10.150.130">
    <property type="match status" value="1"/>
</dbReference>
<accession>A0A318GUU9</accession>
<dbReference type="Proteomes" id="UP000247811">
    <property type="component" value="Unassembled WGS sequence"/>
</dbReference>
<gene>
    <name evidence="10" type="ORF">C7444_1272</name>
</gene>
<dbReference type="InterPro" id="IPR010998">
    <property type="entry name" value="Integrase_recombinase_N"/>
</dbReference>
<dbReference type="SUPFAM" id="SSF56349">
    <property type="entry name" value="DNA breaking-rejoining enzymes"/>
    <property type="match status" value="1"/>
</dbReference>
<evidence type="ECO:0000313" key="11">
    <source>
        <dbReference type="Proteomes" id="UP000247811"/>
    </source>
</evidence>
<organism evidence="10 11">
    <name type="scientific">Sphaerotilus hippei</name>
    <dbReference type="NCBI Taxonomy" id="744406"/>
    <lineage>
        <taxon>Bacteria</taxon>
        <taxon>Pseudomonadati</taxon>
        <taxon>Pseudomonadota</taxon>
        <taxon>Betaproteobacteria</taxon>
        <taxon>Burkholderiales</taxon>
        <taxon>Sphaerotilaceae</taxon>
        <taxon>Sphaerotilus</taxon>
    </lineage>
</organism>
<dbReference type="PROSITE" id="PS51900">
    <property type="entry name" value="CB"/>
    <property type="match status" value="1"/>
</dbReference>
<feature type="domain" description="Tyr recombinase" evidence="8">
    <location>
        <begin position="214"/>
        <end position="411"/>
    </location>
</feature>
<keyword evidence="2" id="KW-0229">DNA integration</keyword>
<dbReference type="InterPro" id="IPR050090">
    <property type="entry name" value="Tyrosine_recombinase_XerCD"/>
</dbReference>
<dbReference type="Pfam" id="PF00589">
    <property type="entry name" value="Phage_integrase"/>
    <property type="match status" value="1"/>
</dbReference>
<feature type="domain" description="Core-binding (CB)" evidence="9">
    <location>
        <begin position="76"/>
        <end position="189"/>
    </location>
</feature>
<keyword evidence="4" id="KW-0233">DNA recombination</keyword>
<dbReference type="PANTHER" id="PTHR30349:SF41">
    <property type="entry name" value="INTEGRASE_RECOMBINASE PROTEIN MJ0367-RELATED"/>
    <property type="match status" value="1"/>
</dbReference>
<evidence type="ECO:0000256" key="5">
    <source>
        <dbReference type="PROSITE-ProRule" id="PRU01248"/>
    </source>
</evidence>
<dbReference type="InterPro" id="IPR011010">
    <property type="entry name" value="DNA_brk_join_enz"/>
</dbReference>
<dbReference type="Gene3D" id="1.10.443.10">
    <property type="entry name" value="Intergrase catalytic core"/>
    <property type="match status" value="1"/>
</dbReference>
<dbReference type="GO" id="GO:0006310">
    <property type="term" value="P:DNA recombination"/>
    <property type="evidence" value="ECO:0007669"/>
    <property type="project" value="UniProtKB-KW"/>
</dbReference>
<dbReference type="InterPro" id="IPR013762">
    <property type="entry name" value="Integrase-like_cat_sf"/>
</dbReference>
<evidence type="ECO:0000256" key="2">
    <source>
        <dbReference type="ARBA" id="ARBA00022908"/>
    </source>
</evidence>
<dbReference type="RefSeq" id="WP_170130809.1">
    <property type="nucleotide sequence ID" value="NZ_QJJS01000027.1"/>
</dbReference>
<evidence type="ECO:0000259" key="8">
    <source>
        <dbReference type="PROSITE" id="PS51898"/>
    </source>
</evidence>
<evidence type="ECO:0000256" key="7">
    <source>
        <dbReference type="SAM" id="MobiDB-lite"/>
    </source>
</evidence>
<dbReference type="GO" id="GO:0015074">
    <property type="term" value="P:DNA integration"/>
    <property type="evidence" value="ECO:0007669"/>
    <property type="project" value="UniProtKB-KW"/>
</dbReference>
<name>A0A318GUU9_9BURK</name>
<dbReference type="AlphaFoldDB" id="A0A318GUU9"/>
<comment type="similarity">
    <text evidence="1">Belongs to the 'phage' integrase family.</text>
</comment>
<evidence type="ECO:0000256" key="3">
    <source>
        <dbReference type="ARBA" id="ARBA00023125"/>
    </source>
</evidence>
<evidence type="ECO:0000313" key="10">
    <source>
        <dbReference type="EMBL" id="PXW92248.1"/>
    </source>
</evidence>
<protein>
    <submittedName>
        <fullName evidence="10">Site-specific recombinase XerD</fullName>
    </submittedName>
</protein>
<dbReference type="EMBL" id="QJJS01000027">
    <property type="protein sequence ID" value="PXW92248.1"/>
    <property type="molecule type" value="Genomic_DNA"/>
</dbReference>
<evidence type="ECO:0000256" key="6">
    <source>
        <dbReference type="SAM" id="Coils"/>
    </source>
</evidence>
<keyword evidence="6" id="KW-0175">Coiled coil</keyword>
<comment type="caution">
    <text evidence="10">The sequence shown here is derived from an EMBL/GenBank/DDBJ whole genome shotgun (WGS) entry which is preliminary data.</text>
</comment>
<dbReference type="PANTHER" id="PTHR30349">
    <property type="entry name" value="PHAGE INTEGRASE-RELATED"/>
    <property type="match status" value="1"/>
</dbReference>
<reference evidence="10 11" key="1">
    <citation type="submission" date="2018-05" db="EMBL/GenBank/DDBJ databases">
        <title>Genomic Encyclopedia of Type Strains, Phase IV (KMG-IV): sequencing the most valuable type-strain genomes for metagenomic binning, comparative biology and taxonomic classification.</title>
        <authorList>
            <person name="Goeker M."/>
        </authorList>
    </citation>
    <scope>NUCLEOTIDE SEQUENCE [LARGE SCALE GENOMIC DNA]</scope>
    <source>
        <strain evidence="10 11">DSM 566</strain>
    </source>
</reference>
<evidence type="ECO:0000256" key="1">
    <source>
        <dbReference type="ARBA" id="ARBA00008857"/>
    </source>
</evidence>
<feature type="coiled-coil region" evidence="6">
    <location>
        <begin position="19"/>
        <end position="60"/>
    </location>
</feature>
<dbReference type="InterPro" id="IPR002104">
    <property type="entry name" value="Integrase_catalytic"/>
</dbReference>
<evidence type="ECO:0000259" key="9">
    <source>
        <dbReference type="PROSITE" id="PS51900"/>
    </source>
</evidence>
<proteinExistence type="inferred from homology"/>
<dbReference type="CDD" id="cd01184">
    <property type="entry name" value="INT_C_like_1"/>
    <property type="match status" value="1"/>
</dbReference>
<sequence length="470" mass="51941">MSELTDKTALLKLLSARRLQCVQAELSEADEQNRQLDVRVQALELEISNLKSKLIAAHEERPAAGAGAREAMNQGPTLSAALESFIAEHKTMDRWTEKTELERRSTLGNFVEFTKDKAIGAVTRDDCMEFFARLKRLPSNAGKKAALKGKSFAELTEPGGCDGVEFPPLAAGTVNDQMNRIAGFLGWATSTNGLSINPAKGISIAKAKADSEAKKRFPFDEADLTAMLSGDYWSARRFDHAHYYWLVLLGMYTGARINELCQLHLADFSVVNGVDVISIADEDNPTARAKTASARRTVPIHDELIRLGLLRWVERLRGLGGVQLFPELKEGRDGFGTEPSKWFRRFTTRCGVWVKQEKVFHSFRVGFISQLMNRRIDQPVVAAIVGHETGTVTGDVYWNDRDVGMLQQIVNLVTYPDTVLSLVPALEDVTFTKQVNHERPKAASKAGPGSRQKRATGASRAVKKATQPDA</sequence>
<evidence type="ECO:0000256" key="4">
    <source>
        <dbReference type="ARBA" id="ARBA00023172"/>
    </source>
</evidence>
<dbReference type="InterPro" id="IPR044068">
    <property type="entry name" value="CB"/>
</dbReference>
<keyword evidence="3 5" id="KW-0238">DNA-binding</keyword>